<evidence type="ECO:0000256" key="3">
    <source>
        <dbReference type="ARBA" id="ARBA00022490"/>
    </source>
</evidence>
<evidence type="ECO:0000256" key="4">
    <source>
        <dbReference type="ARBA" id="ARBA00022540"/>
    </source>
</evidence>
<proteinExistence type="inferred from homology"/>
<protein>
    <recommendedName>
        <fullName evidence="8">EIF2B subunit epsilon/gamma LbH domain-containing protein</fullName>
    </recommendedName>
</protein>
<dbReference type="InterPro" id="IPR016024">
    <property type="entry name" value="ARM-type_fold"/>
</dbReference>
<dbReference type="Gene3D" id="3.90.550.10">
    <property type="entry name" value="Spore Coat Polysaccharide Biosynthesis Protein SpsA, Chain A"/>
    <property type="match status" value="1"/>
</dbReference>
<comment type="subcellular location">
    <subcellularLocation>
        <location evidence="1">Cytoplasm</location>
        <location evidence="1">Cytosol</location>
    </subcellularLocation>
</comment>
<dbReference type="AlphaFoldDB" id="A0AAD8LP31"/>
<comment type="caution">
    <text evidence="9">The sequence shown here is derived from an EMBL/GenBank/DDBJ whole genome shotgun (WGS) entry which is preliminary data.</text>
</comment>
<dbReference type="Gene3D" id="1.25.40.180">
    <property type="match status" value="1"/>
</dbReference>
<sequence>MEVFMLVGDDVLAFEPLASAVNINELYIGGNSIFNETLENLWQSGLIHMTLVVEKSKASQFERYHRRFKFGRRDGHIDVDILPLNVSSMVTGNVLREIYSLGDELDDFILLFWNTLLTVPLYDAIELHKKRRKEIPRYSMSALYIEDATRKFSNAGDDFIILHNASCEILAYQTGTDRLRLNGDCLQKLKQCSAVAVRYDLCKAGIYICSRVVAEHYTNWFDNLRLEDYIMDCLTREFKTEEVYLTVLHPDIMFPTFPPSVRIKTPKQYHTVYMEYITRFQENRPLSQKPISNYKPEFGPIVRMDATFMNNSAFVPPLPKSKYLFESVSNSIVGKNLTLGKNSTVYRCIIFDDVVIGKNCSLTDSIIMNGVEIANDTIVPPGSIICSGATISPKTVAGTKRSLRVSTDKSRYIDLTKDSATEGNEVDHCYIWPISEFGDMENTYIGDSFYDLIKLKAPSSVPEESESISEAEERCDSGSAGSCSDEEEEEPAGRDGSDEVKAVTYSREQMGYEVIDELSALTIDCLENPALLPNKALEIKSLKISYNLQKADMIKVAFDYGLSWIISRARDEDELRQIIIKTNFKEFLEAFEYQIVEENHYSGILKVCEDLNKSMDYFSQVCEALYSTDIMDFEGLQAWLTKNNVSGTRINTFAQWIAED</sequence>
<evidence type="ECO:0000256" key="7">
    <source>
        <dbReference type="SAM" id="MobiDB-lite"/>
    </source>
</evidence>
<organism evidence="9 10">
    <name type="scientific">Babesia gibsoni</name>
    <dbReference type="NCBI Taxonomy" id="33632"/>
    <lineage>
        <taxon>Eukaryota</taxon>
        <taxon>Sar</taxon>
        <taxon>Alveolata</taxon>
        <taxon>Apicomplexa</taxon>
        <taxon>Aconoidasida</taxon>
        <taxon>Piroplasmida</taxon>
        <taxon>Babesiidae</taxon>
        <taxon>Babesia</taxon>
    </lineage>
</organism>
<dbReference type="PANTHER" id="PTHR45887:SF1">
    <property type="entry name" value="TRANSLATION INITIATION FACTOR EIF-2B SUBUNIT EPSILON"/>
    <property type="match status" value="1"/>
</dbReference>
<keyword evidence="5" id="KW-0648">Protein biosynthesis</keyword>
<evidence type="ECO:0000313" key="9">
    <source>
        <dbReference type="EMBL" id="KAK1441762.1"/>
    </source>
</evidence>
<dbReference type="SUPFAM" id="SSF48371">
    <property type="entry name" value="ARM repeat"/>
    <property type="match status" value="1"/>
</dbReference>
<dbReference type="GO" id="GO:0005851">
    <property type="term" value="C:eukaryotic translation initiation factor 2B complex"/>
    <property type="evidence" value="ECO:0007669"/>
    <property type="project" value="TreeGrafter"/>
</dbReference>
<dbReference type="InterPro" id="IPR029044">
    <property type="entry name" value="Nucleotide-diphossugar_trans"/>
</dbReference>
<keyword evidence="10" id="KW-1185">Reference proteome</keyword>
<feature type="domain" description="EIF2B subunit epsilon/gamma LbH" evidence="8">
    <location>
        <begin position="327"/>
        <end position="395"/>
    </location>
</feature>
<evidence type="ECO:0000259" key="8">
    <source>
        <dbReference type="Pfam" id="PF25084"/>
    </source>
</evidence>
<dbReference type="SUPFAM" id="SSF53448">
    <property type="entry name" value="Nucleotide-diphospho-sugar transferases"/>
    <property type="match status" value="1"/>
</dbReference>
<evidence type="ECO:0000256" key="1">
    <source>
        <dbReference type="ARBA" id="ARBA00004514"/>
    </source>
</evidence>
<dbReference type="GO" id="GO:0031369">
    <property type="term" value="F:translation initiation factor binding"/>
    <property type="evidence" value="ECO:0007669"/>
    <property type="project" value="TreeGrafter"/>
</dbReference>
<dbReference type="PANTHER" id="PTHR45887">
    <property type="entry name" value="TRANSLATION INITIATION FACTOR EIF-2B SUBUNIT EPSILON"/>
    <property type="match status" value="1"/>
</dbReference>
<keyword evidence="3" id="KW-0963">Cytoplasm</keyword>
<dbReference type="InterPro" id="IPR051956">
    <property type="entry name" value="eIF2B_epsilon"/>
</dbReference>
<dbReference type="EMBL" id="JAVEPI010000005">
    <property type="protein sequence ID" value="KAK1441762.1"/>
    <property type="molecule type" value="Genomic_DNA"/>
</dbReference>
<evidence type="ECO:0000256" key="2">
    <source>
        <dbReference type="ARBA" id="ARBA00007878"/>
    </source>
</evidence>
<accession>A0AAD8LP31</accession>
<dbReference type="InterPro" id="IPR011004">
    <property type="entry name" value="Trimer_LpxA-like_sf"/>
</dbReference>
<gene>
    <name evidence="9" type="ORF">BgAZ_500940</name>
</gene>
<evidence type="ECO:0000256" key="5">
    <source>
        <dbReference type="ARBA" id="ARBA00022917"/>
    </source>
</evidence>
<dbReference type="Proteomes" id="UP001230268">
    <property type="component" value="Unassembled WGS sequence"/>
</dbReference>
<comment type="similarity">
    <text evidence="2">Belongs to the eIF-2B gamma/epsilon subunits family.</text>
</comment>
<keyword evidence="4" id="KW-0396">Initiation factor</keyword>
<dbReference type="Pfam" id="PF25084">
    <property type="entry name" value="LbH_EIF2B"/>
    <property type="match status" value="1"/>
</dbReference>
<name>A0AAD8LP31_BABGI</name>
<dbReference type="InterPro" id="IPR056764">
    <property type="entry name" value="LbH_EIF2B3/5"/>
</dbReference>
<reference evidence="9" key="1">
    <citation type="submission" date="2023-08" db="EMBL/GenBank/DDBJ databases">
        <title>Draft sequence of the Babesia gibsoni genome.</title>
        <authorList>
            <person name="Yamagishi J.Y."/>
            <person name="Xuan X.X."/>
        </authorList>
    </citation>
    <scope>NUCLEOTIDE SEQUENCE</scope>
    <source>
        <strain evidence="9">Azabu</strain>
    </source>
</reference>
<feature type="region of interest" description="Disordered" evidence="7">
    <location>
        <begin position="461"/>
        <end position="500"/>
    </location>
</feature>
<dbReference type="GO" id="GO:0003743">
    <property type="term" value="F:translation initiation factor activity"/>
    <property type="evidence" value="ECO:0007669"/>
    <property type="project" value="TreeGrafter"/>
</dbReference>
<dbReference type="SUPFAM" id="SSF51161">
    <property type="entry name" value="Trimeric LpxA-like enzymes"/>
    <property type="match status" value="1"/>
</dbReference>
<evidence type="ECO:0000313" key="10">
    <source>
        <dbReference type="Proteomes" id="UP001230268"/>
    </source>
</evidence>
<feature type="compositionally biased region" description="Basic and acidic residues" evidence="7">
    <location>
        <begin position="491"/>
        <end position="500"/>
    </location>
</feature>
<evidence type="ECO:0000256" key="6">
    <source>
        <dbReference type="ARBA" id="ARBA00046432"/>
    </source>
</evidence>
<comment type="subunit">
    <text evidence="6">Component of the translation initiation factor 2B (eIF2B) complex which is a heterodecamer of two sets of five different subunits: alpha, beta, gamma, delta and epsilon. Subunits alpha, beta and delta comprise a regulatory subcomplex and subunits epsilon and gamma comprise a catalytic subcomplex. Within the complex, the hexameric regulatory complex resides at the center, with the two heterodimeric catalytic subcomplexes bound on opposite sides.</text>
</comment>
<dbReference type="GO" id="GO:0005085">
    <property type="term" value="F:guanyl-nucleotide exchange factor activity"/>
    <property type="evidence" value="ECO:0007669"/>
    <property type="project" value="TreeGrafter"/>
</dbReference>
<dbReference type="Gene3D" id="2.160.10.10">
    <property type="entry name" value="Hexapeptide repeat proteins"/>
    <property type="match status" value="1"/>
</dbReference>